<dbReference type="RefSeq" id="WP_007904978.1">
    <property type="nucleotide sequence ID" value="NZ_ADVG01000001.1"/>
</dbReference>
<dbReference type="InterPro" id="IPR013320">
    <property type="entry name" value="ConA-like_dom_sf"/>
</dbReference>
<reference evidence="3 4" key="1">
    <citation type="journal article" date="2011" name="Stand. Genomic Sci.">
        <title>Non-contiguous finished genome sequence and contextual data of the filamentous soil bacterium Ktedonobacter racemifer type strain (SOSP1-21).</title>
        <authorList>
            <person name="Chang Y.J."/>
            <person name="Land M."/>
            <person name="Hauser L."/>
            <person name="Chertkov O."/>
            <person name="Del Rio T.G."/>
            <person name="Nolan M."/>
            <person name="Copeland A."/>
            <person name="Tice H."/>
            <person name="Cheng J.F."/>
            <person name="Lucas S."/>
            <person name="Han C."/>
            <person name="Goodwin L."/>
            <person name="Pitluck S."/>
            <person name="Ivanova N."/>
            <person name="Ovchinikova G."/>
            <person name="Pati A."/>
            <person name="Chen A."/>
            <person name="Palaniappan K."/>
            <person name="Mavromatis K."/>
            <person name="Liolios K."/>
            <person name="Brettin T."/>
            <person name="Fiebig A."/>
            <person name="Rohde M."/>
            <person name="Abt B."/>
            <person name="Goker M."/>
            <person name="Detter J.C."/>
            <person name="Woyke T."/>
            <person name="Bristow J."/>
            <person name="Eisen J.A."/>
            <person name="Markowitz V."/>
            <person name="Hugenholtz P."/>
            <person name="Kyrpides N.C."/>
            <person name="Klenk H.P."/>
            <person name="Lapidus A."/>
        </authorList>
    </citation>
    <scope>NUCLEOTIDE SEQUENCE [LARGE SCALE GENOMIC DNA]</scope>
    <source>
        <strain evidence="4">DSM 44963</strain>
    </source>
</reference>
<gene>
    <name evidence="3" type="ORF">Krac_10297</name>
</gene>
<feature type="compositionally biased region" description="Low complexity" evidence="2">
    <location>
        <begin position="38"/>
        <end position="49"/>
    </location>
</feature>
<dbReference type="GO" id="GO:0006508">
    <property type="term" value="P:proteolysis"/>
    <property type="evidence" value="ECO:0007669"/>
    <property type="project" value="InterPro"/>
</dbReference>
<evidence type="ECO:0000256" key="2">
    <source>
        <dbReference type="SAM" id="MobiDB-lite"/>
    </source>
</evidence>
<dbReference type="Pfam" id="PF01828">
    <property type="entry name" value="Peptidase_A4"/>
    <property type="match status" value="1"/>
</dbReference>
<dbReference type="SUPFAM" id="SSF49899">
    <property type="entry name" value="Concanavalin A-like lectins/glucanases"/>
    <property type="match status" value="1"/>
</dbReference>
<dbReference type="InterPro" id="IPR000250">
    <property type="entry name" value="Peptidase_G1"/>
</dbReference>
<evidence type="ECO:0000313" key="3">
    <source>
        <dbReference type="EMBL" id="EFH88799.1"/>
    </source>
</evidence>
<organism evidence="3 4">
    <name type="scientific">Ktedonobacter racemifer DSM 44963</name>
    <dbReference type="NCBI Taxonomy" id="485913"/>
    <lineage>
        <taxon>Bacteria</taxon>
        <taxon>Bacillati</taxon>
        <taxon>Chloroflexota</taxon>
        <taxon>Ktedonobacteria</taxon>
        <taxon>Ktedonobacterales</taxon>
        <taxon>Ktedonobacteraceae</taxon>
        <taxon>Ktedonobacter</taxon>
    </lineage>
</organism>
<keyword evidence="4" id="KW-1185">Reference proteome</keyword>
<sequence length="282" mass="30815">MKYLLLSAFLCLMLLCPCSYLYALILPLSSPPVAKHAPLTSSPTSTPTPTSTPMPTVLPMPSGNLPGWYKRESPLWSGYTASKRGVVGVRAQWIEPEVSGGPGSNVYIWIGVGGLAQTQNELVQIGTLAYTDSSGNTSHRVWYETVPQLSQLTEMLVSPGDTIFAVMELDPGSNQHWNLSLRDVTQNTTFATRIDYPSSQIFADFIVEDPHLNSTELSAPLYPFQRFTSVSFTGAQVHYADGWHSIGALPMLQISMLQKGKMVAYPKDIALPDSFSVIHTSS</sequence>
<dbReference type="Gene3D" id="2.60.120.700">
    <property type="entry name" value="Peptidase G1"/>
    <property type="match status" value="1"/>
</dbReference>
<comment type="caution">
    <text evidence="3">The sequence shown here is derived from an EMBL/GenBank/DDBJ whole genome shotgun (WGS) entry which is preliminary data.</text>
</comment>
<evidence type="ECO:0000313" key="4">
    <source>
        <dbReference type="Proteomes" id="UP000004508"/>
    </source>
</evidence>
<dbReference type="CDD" id="cd13426">
    <property type="entry name" value="Peptidase_G1"/>
    <property type="match status" value="1"/>
</dbReference>
<dbReference type="PANTHER" id="PTHR37536:SF1">
    <property type="entry name" value="ASPERGILLOPEPSIN, PUTAITVE (AFU_ORTHOLOGUE AFUA_7G01200)"/>
    <property type="match status" value="1"/>
</dbReference>
<dbReference type="InParanoid" id="D6TG97"/>
<dbReference type="PANTHER" id="PTHR37536">
    <property type="entry name" value="PUTATIVE (AFU_ORTHOLOGUE AFUA_3G02970)-RELATED"/>
    <property type="match status" value="1"/>
</dbReference>
<dbReference type="InterPro" id="IPR038656">
    <property type="entry name" value="Peptidase_G1_sf"/>
</dbReference>
<dbReference type="GO" id="GO:0070007">
    <property type="term" value="F:glutamic-type endopeptidase activity"/>
    <property type="evidence" value="ECO:0007669"/>
    <property type="project" value="InterPro"/>
</dbReference>
<dbReference type="AlphaFoldDB" id="D6TG97"/>
<name>D6TG97_KTERA</name>
<protein>
    <submittedName>
        <fullName evidence="3">Uncharacterized protein</fullName>
    </submittedName>
</protein>
<feature type="active site" description="Proton acceptor" evidence="1">
    <location>
        <position position="208"/>
    </location>
</feature>
<dbReference type="EMBL" id="ADVG01000001">
    <property type="protein sequence ID" value="EFH88799.1"/>
    <property type="molecule type" value="Genomic_DNA"/>
</dbReference>
<dbReference type="Proteomes" id="UP000004508">
    <property type="component" value="Unassembled WGS sequence"/>
</dbReference>
<feature type="region of interest" description="Disordered" evidence="2">
    <location>
        <begin position="36"/>
        <end position="57"/>
    </location>
</feature>
<accession>D6TG97</accession>
<evidence type="ECO:0000256" key="1">
    <source>
        <dbReference type="PIRSR" id="PIRSR600250-50"/>
    </source>
</evidence>
<proteinExistence type="predicted"/>